<feature type="transmembrane region" description="Helical" evidence="5">
    <location>
        <begin position="203"/>
        <end position="228"/>
    </location>
</feature>
<accession>A0AAV8VUM2</accession>
<name>A0AAV8VUM2_9CUCU</name>
<dbReference type="Pfam" id="PF00335">
    <property type="entry name" value="Tetraspanin"/>
    <property type="match status" value="1"/>
</dbReference>
<dbReference type="InterPro" id="IPR008952">
    <property type="entry name" value="Tetraspanin_EC2_sf"/>
</dbReference>
<comment type="caution">
    <text evidence="6">The sequence shown here is derived from an EMBL/GenBank/DDBJ whole genome shotgun (WGS) entry which is preliminary data.</text>
</comment>
<organism evidence="6 7">
    <name type="scientific">Exocentrus adspersus</name>
    <dbReference type="NCBI Taxonomy" id="1586481"/>
    <lineage>
        <taxon>Eukaryota</taxon>
        <taxon>Metazoa</taxon>
        <taxon>Ecdysozoa</taxon>
        <taxon>Arthropoda</taxon>
        <taxon>Hexapoda</taxon>
        <taxon>Insecta</taxon>
        <taxon>Pterygota</taxon>
        <taxon>Neoptera</taxon>
        <taxon>Endopterygota</taxon>
        <taxon>Coleoptera</taxon>
        <taxon>Polyphaga</taxon>
        <taxon>Cucujiformia</taxon>
        <taxon>Chrysomeloidea</taxon>
        <taxon>Cerambycidae</taxon>
        <taxon>Lamiinae</taxon>
        <taxon>Acanthocinini</taxon>
        <taxon>Exocentrus</taxon>
    </lineage>
</organism>
<evidence type="ECO:0000256" key="3">
    <source>
        <dbReference type="ARBA" id="ARBA00022989"/>
    </source>
</evidence>
<dbReference type="SUPFAM" id="SSF48652">
    <property type="entry name" value="Tetraspanin"/>
    <property type="match status" value="1"/>
</dbReference>
<evidence type="ECO:0000256" key="1">
    <source>
        <dbReference type="ARBA" id="ARBA00004141"/>
    </source>
</evidence>
<dbReference type="Proteomes" id="UP001159042">
    <property type="component" value="Unassembled WGS sequence"/>
</dbReference>
<evidence type="ECO:0000313" key="6">
    <source>
        <dbReference type="EMBL" id="KAJ8917820.1"/>
    </source>
</evidence>
<keyword evidence="3 5" id="KW-1133">Transmembrane helix</keyword>
<feature type="transmembrane region" description="Helical" evidence="5">
    <location>
        <begin position="105"/>
        <end position="128"/>
    </location>
</feature>
<sequence>MNLLVIQLFCSDFRYVLTKQYRKMKFAPNEHVLRVALLVFSICFGVLSICLIALGIVYIDELGWPRRYIGLDFLELPTLIIILGGLSLVLAVVGCICAKSFNKPFYVFFGTTLCIVLCLELAIGIIAFKNSGESRRNQTQTLIEAQYRNSSFQDYFHTIEEHFHCCGVTGEEKKCLKTVPAMITLPGCASTINDKLDNASYRIGYSAVFLLFLQALEIGCVFSICFLMSMHS</sequence>
<comment type="subcellular location">
    <subcellularLocation>
        <location evidence="1">Membrane</location>
        <topology evidence="1">Multi-pass membrane protein</topology>
    </subcellularLocation>
</comment>
<evidence type="ECO:0000313" key="7">
    <source>
        <dbReference type="Proteomes" id="UP001159042"/>
    </source>
</evidence>
<dbReference type="PRINTS" id="PR00259">
    <property type="entry name" value="TMFOUR"/>
</dbReference>
<dbReference type="EMBL" id="JANEYG010000030">
    <property type="protein sequence ID" value="KAJ8917820.1"/>
    <property type="molecule type" value="Genomic_DNA"/>
</dbReference>
<reference evidence="6 7" key="1">
    <citation type="journal article" date="2023" name="Insect Mol. Biol.">
        <title>Genome sequencing provides insights into the evolution of gene families encoding plant cell wall-degrading enzymes in longhorned beetles.</title>
        <authorList>
            <person name="Shin N.R."/>
            <person name="Okamura Y."/>
            <person name="Kirsch R."/>
            <person name="Pauchet Y."/>
        </authorList>
    </citation>
    <scope>NUCLEOTIDE SEQUENCE [LARGE SCALE GENOMIC DNA]</scope>
    <source>
        <strain evidence="6">EAD_L_NR</strain>
    </source>
</reference>
<keyword evidence="7" id="KW-1185">Reference proteome</keyword>
<dbReference type="PANTHER" id="PTHR19282">
    <property type="entry name" value="TETRASPANIN"/>
    <property type="match status" value="1"/>
</dbReference>
<dbReference type="AlphaFoldDB" id="A0AAV8VUM2"/>
<protein>
    <recommendedName>
        <fullName evidence="8">Tetraspanin</fullName>
    </recommendedName>
</protein>
<dbReference type="GO" id="GO:0016020">
    <property type="term" value="C:membrane"/>
    <property type="evidence" value="ECO:0007669"/>
    <property type="project" value="UniProtKB-SubCell"/>
</dbReference>
<gene>
    <name evidence="6" type="ORF">NQ315_010729</name>
</gene>
<dbReference type="InterPro" id="IPR018499">
    <property type="entry name" value="Tetraspanin/Peripherin"/>
</dbReference>
<proteinExistence type="predicted"/>
<evidence type="ECO:0000256" key="5">
    <source>
        <dbReference type="SAM" id="Phobius"/>
    </source>
</evidence>
<feature type="transmembrane region" description="Helical" evidence="5">
    <location>
        <begin position="79"/>
        <end position="98"/>
    </location>
</feature>
<evidence type="ECO:0000256" key="2">
    <source>
        <dbReference type="ARBA" id="ARBA00022692"/>
    </source>
</evidence>
<evidence type="ECO:0000256" key="4">
    <source>
        <dbReference type="ARBA" id="ARBA00023136"/>
    </source>
</evidence>
<dbReference type="PANTHER" id="PTHR19282:SF417">
    <property type="entry name" value="TETRASPANIN TSPA-RELATED"/>
    <property type="match status" value="1"/>
</dbReference>
<keyword evidence="4 5" id="KW-0472">Membrane</keyword>
<keyword evidence="2 5" id="KW-0812">Transmembrane</keyword>
<feature type="transmembrane region" description="Helical" evidence="5">
    <location>
        <begin position="32"/>
        <end position="59"/>
    </location>
</feature>
<evidence type="ECO:0008006" key="8">
    <source>
        <dbReference type="Google" id="ProtNLM"/>
    </source>
</evidence>